<comment type="similarity">
    <text evidence="1">Belongs to the peptidase M13 family.</text>
</comment>
<dbReference type="PANTHER" id="PTHR11733">
    <property type="entry name" value="ZINC METALLOPROTEASE FAMILY M13 NEPRILYSIN-RELATED"/>
    <property type="match status" value="1"/>
</dbReference>
<dbReference type="Pfam" id="PF01431">
    <property type="entry name" value="Peptidase_M13"/>
    <property type="match status" value="1"/>
</dbReference>
<evidence type="ECO:0000259" key="2">
    <source>
        <dbReference type="Pfam" id="PF01431"/>
    </source>
</evidence>
<keyword evidence="4" id="KW-1185">Reference proteome</keyword>
<dbReference type="InterPro" id="IPR000718">
    <property type="entry name" value="Peptidase_M13"/>
</dbReference>
<dbReference type="OrthoDB" id="5873741at2759"/>
<dbReference type="AlphaFoldDB" id="A0A3P6RP83"/>
<name>A0A3P6RP83_CYLGO</name>
<proteinExistence type="inferred from homology"/>
<dbReference type="PANTHER" id="PTHR11733:SF167">
    <property type="entry name" value="FI17812P1-RELATED"/>
    <property type="match status" value="1"/>
</dbReference>
<gene>
    <name evidence="3" type="ORF">CGOC_LOCUS5732</name>
</gene>
<sequence length="63" mass="7285">MVTFEILCAHDTNSSMIYYILTDEHAPDRYRVNQVLANHHEFADAFHCEVGSAMNPTKRCALW</sequence>
<dbReference type="SUPFAM" id="SSF55486">
    <property type="entry name" value="Metalloproteases ('zincins'), catalytic domain"/>
    <property type="match status" value="1"/>
</dbReference>
<dbReference type="Gene3D" id="3.40.390.10">
    <property type="entry name" value="Collagenase (Catalytic Domain)"/>
    <property type="match status" value="1"/>
</dbReference>
<protein>
    <recommendedName>
        <fullName evidence="2">Peptidase M13 C-terminal domain-containing protein</fullName>
    </recommendedName>
</protein>
<accession>A0A3P6RP83</accession>
<organism evidence="3 4">
    <name type="scientific">Cylicostephanus goldi</name>
    <name type="common">Nematode worm</name>
    <dbReference type="NCBI Taxonomy" id="71465"/>
    <lineage>
        <taxon>Eukaryota</taxon>
        <taxon>Metazoa</taxon>
        <taxon>Ecdysozoa</taxon>
        <taxon>Nematoda</taxon>
        <taxon>Chromadorea</taxon>
        <taxon>Rhabditida</taxon>
        <taxon>Rhabditina</taxon>
        <taxon>Rhabditomorpha</taxon>
        <taxon>Strongyloidea</taxon>
        <taxon>Strongylidae</taxon>
        <taxon>Cylicostephanus</taxon>
    </lineage>
</organism>
<evidence type="ECO:0000313" key="4">
    <source>
        <dbReference type="Proteomes" id="UP000271889"/>
    </source>
</evidence>
<dbReference type="GO" id="GO:0004222">
    <property type="term" value="F:metalloendopeptidase activity"/>
    <property type="evidence" value="ECO:0007669"/>
    <property type="project" value="InterPro"/>
</dbReference>
<dbReference type="InterPro" id="IPR024079">
    <property type="entry name" value="MetalloPept_cat_dom_sf"/>
</dbReference>
<dbReference type="GO" id="GO:0005886">
    <property type="term" value="C:plasma membrane"/>
    <property type="evidence" value="ECO:0007669"/>
    <property type="project" value="TreeGrafter"/>
</dbReference>
<evidence type="ECO:0000256" key="1">
    <source>
        <dbReference type="ARBA" id="ARBA00007357"/>
    </source>
</evidence>
<dbReference type="InterPro" id="IPR018497">
    <property type="entry name" value="Peptidase_M13_C"/>
</dbReference>
<evidence type="ECO:0000313" key="3">
    <source>
        <dbReference type="EMBL" id="VDK63636.1"/>
    </source>
</evidence>
<dbReference type="GO" id="GO:0016485">
    <property type="term" value="P:protein processing"/>
    <property type="evidence" value="ECO:0007669"/>
    <property type="project" value="TreeGrafter"/>
</dbReference>
<dbReference type="EMBL" id="UYRV01017748">
    <property type="protein sequence ID" value="VDK63636.1"/>
    <property type="molecule type" value="Genomic_DNA"/>
</dbReference>
<reference evidence="3 4" key="1">
    <citation type="submission" date="2018-11" db="EMBL/GenBank/DDBJ databases">
        <authorList>
            <consortium name="Pathogen Informatics"/>
        </authorList>
    </citation>
    <scope>NUCLEOTIDE SEQUENCE [LARGE SCALE GENOMIC DNA]</scope>
</reference>
<feature type="domain" description="Peptidase M13 C-terminal" evidence="2">
    <location>
        <begin position="6"/>
        <end position="61"/>
    </location>
</feature>
<dbReference type="Proteomes" id="UP000271889">
    <property type="component" value="Unassembled WGS sequence"/>
</dbReference>
<dbReference type="PROSITE" id="PS51885">
    <property type="entry name" value="NEPRILYSIN"/>
    <property type="match status" value="1"/>
</dbReference>